<sequence length="1349" mass="143798">MALRPGSGGGSSFMYPVGGGLGPPQGMVPMQQQQQQQQQGFPIVPVMQPNMQGMMGMNFGGQMPPGAMPMQGGMAIGMQTPGMQFLGQPQFMGMRPAGPQYTADMQKQMAEEHQKRLEQQQKMLEEDRKRRQFEEQKQKLRLLSSVKPKTGEKSRDDALEAIKGNLDGFSRDAKMHPTPSSQTKKPDSSPSHSSVTTHSLPPALSEDNDEFSDFQGPVDAPASFPPPSSSTTSSTFGLSSQANVQPLSPAPKAGFSEDDDEFSDFVQGPVNTFPSSSFHLSSQAQGQPSFPTSQSLPQSLPASVSIPTASQHSAVNTSSQSTFQAGVGVYPQQEHIQPMLPAWVYNDSLVPDMFKKVLEFTMTPAGIDTAKLYPILMSSGLPREALGQIWASANRTTPGMLTKEELYTVLALIGVAQSGLPAMNVEILSQFPSPPVPNLPALAMAMAPVMPQHQQPMMTQPPVSMAMPTSAPPVMAMTPAAPAQPPTNTNFIASFPPTQGTKADDDDFQDFQEAPKAGSGDQAFTEFQGESGGSFPTTIAPQHQNSTSAMLTPVSGSSSASVTSSDKYAVFKQLSVDQPAEPTPHASDIGDKYSVFRQLEQPADKKPVGEGFADFKSVSADDGFTDFKTADSVSPLDPSEQAKIFQPSFPSAFPNSQSLQQLPQQQQQQPAVSLSQPKNPLNMADLDLFSSIAPSVPAPTETKPSTFPSVSVPPSLVLLPGGAKPPGGGADDFGDFALFGSSSDAAQAPATGGAAAAPQDDFADFMAFGSSGGEPKGESSAEVQGETSAQQRLQQSSDKYDVFKQLSLEGGLAYDDTKESGGGSFSSLKSDTDDFADFQSSKFCTALGASEKTLVDKVAAFKQAKEDSASVKSLDLPSIGGSSVGKDDSEDALSVQLDMKLSDMGGDLKHVMSDSSLDLPGLSAHQPPATEGDDLKFDPFGTSALSTLASYDWSDREECLPGEVRKSQGLEGASPPSLGPTQRKELTVGSTENITGSSVAKFTTSFPAEDGSLTDDKFEAFADFGSGDQGGVDDEDDFGDFASTVSEKSDSPAATAEVCSEGNQNEALDEFGAFQGDKPKFGKSDFLKASTQAKVKSSEEMIKNELATFDLSVQGSHKRSHSLGEKEIGRSPPSPAPEQPFRDRSNTLNEKPALPVIRDKYKDLTGEVEESERYAYEWQRCLESALEVITKANNTLNGISSSSVCTEVIQSAQGMEYLLGVVEVYRVTRRVELGIKATAVCSEKLQQLLKDISRVWNNLMGFMSLAKLAPDESSLDFSACILRHGIKNAKELACGVCLLNVDARSKAFNSETDNFKLLYGGHQYHASCANFWINCVEPKPPGLILPDLL</sequence>
<dbReference type="InterPro" id="IPR011992">
    <property type="entry name" value="EF-hand-dom_pair"/>
</dbReference>
<dbReference type="Ensembl" id="ENSLCAT00010026691.1">
    <property type="protein sequence ID" value="ENSLCAP00010026137.1"/>
    <property type="gene ID" value="ENSLCAG00010012208.1"/>
</dbReference>
<feature type="compositionally biased region" description="Low complexity" evidence="1">
    <location>
        <begin position="24"/>
        <end position="38"/>
    </location>
</feature>
<dbReference type="Pfam" id="PF12763">
    <property type="entry name" value="EH"/>
    <property type="match status" value="1"/>
</dbReference>
<feature type="compositionally biased region" description="Polar residues" evidence="1">
    <location>
        <begin position="269"/>
        <end position="317"/>
    </location>
</feature>
<proteinExistence type="predicted"/>
<name>A0A4W6DMY1_LATCA</name>
<feature type="region of interest" description="Disordered" evidence="1">
    <location>
        <begin position="693"/>
        <end position="712"/>
    </location>
</feature>
<feature type="region of interest" description="Disordered" evidence="1">
    <location>
        <begin position="863"/>
        <end position="891"/>
    </location>
</feature>
<feature type="compositionally biased region" description="Low complexity" evidence="1">
    <location>
        <begin position="229"/>
        <end position="240"/>
    </location>
</feature>
<feature type="region of interest" description="Disordered" evidence="1">
    <location>
        <begin position="1114"/>
        <end position="1149"/>
    </location>
</feature>
<dbReference type="GeneTree" id="ENSGT00390000010789"/>
<feature type="region of interest" description="Disordered" evidence="1">
    <location>
        <begin position="630"/>
        <end position="686"/>
    </location>
</feature>
<dbReference type="InterPro" id="IPR000261">
    <property type="entry name" value="EH_dom"/>
</dbReference>
<dbReference type="PANTHER" id="PTHR15463">
    <property type="entry name" value="AP1 GAMMA SUBUNIT BINDING PROTEIN 1"/>
    <property type="match status" value="1"/>
</dbReference>
<dbReference type="InterPro" id="IPR059024">
    <property type="entry name" value="SYNRG_C"/>
</dbReference>
<feature type="compositionally biased region" description="Low complexity" evidence="1">
    <location>
        <begin position="745"/>
        <end position="769"/>
    </location>
</feature>
<feature type="region of interest" description="Disordered" evidence="1">
    <location>
        <begin position="1"/>
        <end position="38"/>
    </location>
</feature>
<dbReference type="PROSITE" id="PS50031">
    <property type="entry name" value="EH"/>
    <property type="match status" value="1"/>
</dbReference>
<feature type="compositionally biased region" description="Low complexity" evidence="1">
    <location>
        <begin position="188"/>
        <end position="202"/>
    </location>
</feature>
<gene>
    <name evidence="3" type="primary">SYNRG</name>
    <name evidence="3" type="synonym">synrg</name>
</gene>
<feature type="compositionally biased region" description="Polar residues" evidence="1">
    <location>
        <begin position="490"/>
        <end position="501"/>
    </location>
</feature>
<dbReference type="PANTHER" id="PTHR15463:SF2">
    <property type="entry name" value="SYNERGIN GAMMA"/>
    <property type="match status" value="1"/>
</dbReference>
<evidence type="ECO:0000313" key="3">
    <source>
        <dbReference type="Ensembl" id="ENSLCAP00010026137.1"/>
    </source>
</evidence>
<feature type="compositionally biased region" description="Gly residues" evidence="1">
    <location>
        <begin position="1"/>
        <end position="23"/>
    </location>
</feature>
<reference evidence="3" key="2">
    <citation type="submission" date="2025-08" db="UniProtKB">
        <authorList>
            <consortium name="Ensembl"/>
        </authorList>
    </citation>
    <scope>IDENTIFICATION</scope>
</reference>
<keyword evidence="4" id="KW-1185">Reference proteome</keyword>
<evidence type="ECO:0000313" key="4">
    <source>
        <dbReference type="Proteomes" id="UP000314980"/>
    </source>
</evidence>
<dbReference type="Proteomes" id="UP000314980">
    <property type="component" value="Unassembled WGS sequence"/>
</dbReference>
<feature type="compositionally biased region" description="Low complexity" evidence="1">
    <location>
        <begin position="656"/>
        <end position="677"/>
    </location>
</feature>
<dbReference type="SUPFAM" id="SSF47473">
    <property type="entry name" value="EF-hand"/>
    <property type="match status" value="1"/>
</dbReference>
<dbReference type="Pfam" id="PF25999">
    <property type="entry name" value="SYNRG_C"/>
    <property type="match status" value="1"/>
</dbReference>
<reference evidence="4" key="1">
    <citation type="submission" date="2015-09" db="EMBL/GenBank/DDBJ databases">
        <authorList>
            <person name="Sai Rama Sridatta P."/>
        </authorList>
    </citation>
    <scope>NUCLEOTIDE SEQUENCE [LARGE SCALE GENOMIC DNA]</scope>
</reference>
<feature type="compositionally biased region" description="Polar residues" evidence="1">
    <location>
        <begin position="534"/>
        <end position="550"/>
    </location>
</feature>
<protein>
    <submittedName>
        <fullName evidence="3">Synergin gamma</fullName>
    </submittedName>
</protein>
<reference evidence="3" key="3">
    <citation type="submission" date="2025-09" db="UniProtKB">
        <authorList>
            <consortium name="Ensembl"/>
        </authorList>
    </citation>
    <scope>IDENTIFICATION</scope>
</reference>
<accession>A0A4W6DMY1</accession>
<feature type="compositionally biased region" description="Basic and acidic residues" evidence="1">
    <location>
        <begin position="149"/>
        <end position="160"/>
    </location>
</feature>
<feature type="compositionally biased region" description="Polar residues" evidence="1">
    <location>
        <begin position="785"/>
        <end position="796"/>
    </location>
</feature>
<dbReference type="GO" id="GO:0030130">
    <property type="term" value="C:clathrin coat of trans-Golgi network vesicle"/>
    <property type="evidence" value="ECO:0007669"/>
    <property type="project" value="TreeGrafter"/>
</dbReference>
<feature type="region of interest" description="Disordered" evidence="1">
    <location>
        <begin position="1021"/>
        <end position="1082"/>
    </location>
</feature>
<dbReference type="Gene3D" id="1.10.238.10">
    <property type="entry name" value="EF-hand"/>
    <property type="match status" value="1"/>
</dbReference>
<evidence type="ECO:0000259" key="2">
    <source>
        <dbReference type="PROSITE" id="PS50031"/>
    </source>
</evidence>
<feature type="compositionally biased region" description="Basic and acidic residues" evidence="1">
    <location>
        <begin position="959"/>
        <end position="968"/>
    </location>
</feature>
<evidence type="ECO:0000256" key="1">
    <source>
        <dbReference type="SAM" id="MobiDB-lite"/>
    </source>
</evidence>
<dbReference type="InterPro" id="IPR039656">
    <property type="entry name" value="SYNRG"/>
</dbReference>
<feature type="region of interest" description="Disordered" evidence="1">
    <location>
        <begin position="482"/>
        <end position="558"/>
    </location>
</feature>
<feature type="region of interest" description="Disordered" evidence="1">
    <location>
        <begin position="919"/>
        <end position="938"/>
    </location>
</feature>
<organism evidence="3 4">
    <name type="scientific">Lates calcarifer</name>
    <name type="common">Barramundi</name>
    <name type="synonym">Holocentrus calcarifer</name>
    <dbReference type="NCBI Taxonomy" id="8187"/>
    <lineage>
        <taxon>Eukaryota</taxon>
        <taxon>Metazoa</taxon>
        <taxon>Chordata</taxon>
        <taxon>Craniata</taxon>
        <taxon>Vertebrata</taxon>
        <taxon>Euteleostomi</taxon>
        <taxon>Actinopterygii</taxon>
        <taxon>Neopterygii</taxon>
        <taxon>Teleostei</taxon>
        <taxon>Neoteleostei</taxon>
        <taxon>Acanthomorphata</taxon>
        <taxon>Carangaria</taxon>
        <taxon>Carangaria incertae sedis</taxon>
        <taxon>Centropomidae</taxon>
        <taxon>Lates</taxon>
    </lineage>
</organism>
<feature type="region of interest" description="Disordered" evidence="1">
    <location>
        <begin position="959"/>
        <end position="993"/>
    </location>
</feature>
<feature type="region of interest" description="Disordered" evidence="1">
    <location>
        <begin position="745"/>
        <end position="796"/>
    </location>
</feature>
<feature type="compositionally biased region" description="Basic and acidic residues" evidence="1">
    <location>
        <begin position="109"/>
        <end position="138"/>
    </location>
</feature>
<feature type="region of interest" description="Disordered" evidence="1">
    <location>
        <begin position="103"/>
        <end position="317"/>
    </location>
</feature>
<feature type="domain" description="EH" evidence="2">
    <location>
        <begin position="346"/>
        <end position="437"/>
    </location>
</feature>